<feature type="region of interest" description="Disordered" evidence="7">
    <location>
        <begin position="577"/>
        <end position="617"/>
    </location>
</feature>
<organism evidence="9 10">
    <name type="scientific">[Candida] subhashii</name>
    <dbReference type="NCBI Taxonomy" id="561895"/>
    <lineage>
        <taxon>Eukaryota</taxon>
        <taxon>Fungi</taxon>
        <taxon>Dikarya</taxon>
        <taxon>Ascomycota</taxon>
        <taxon>Saccharomycotina</taxon>
        <taxon>Pichiomycetes</taxon>
        <taxon>Debaryomycetaceae</taxon>
        <taxon>Spathaspora</taxon>
    </lineage>
</organism>
<feature type="region of interest" description="Disordered" evidence="7">
    <location>
        <begin position="650"/>
        <end position="670"/>
    </location>
</feature>
<dbReference type="GO" id="GO:0030907">
    <property type="term" value="C:MBF transcription complex"/>
    <property type="evidence" value="ECO:0007669"/>
    <property type="project" value="TreeGrafter"/>
</dbReference>
<dbReference type="Pfam" id="PF00023">
    <property type="entry name" value="Ank"/>
    <property type="match status" value="2"/>
</dbReference>
<dbReference type="GO" id="GO:0003677">
    <property type="term" value="F:DNA binding"/>
    <property type="evidence" value="ECO:0007669"/>
    <property type="project" value="UniProtKB-KW"/>
</dbReference>
<feature type="compositionally biased region" description="Pro residues" evidence="7">
    <location>
        <begin position="584"/>
        <end position="607"/>
    </location>
</feature>
<feature type="domain" description="HTH APSES-type" evidence="8">
    <location>
        <begin position="7"/>
        <end position="114"/>
    </location>
</feature>
<gene>
    <name evidence="9" type="ORF">J8A68_002236</name>
</gene>
<evidence type="ECO:0000256" key="4">
    <source>
        <dbReference type="ARBA" id="ARBA00054211"/>
    </source>
</evidence>
<keyword evidence="3" id="KW-0238">DNA-binding</keyword>
<sequence>MSEPPQVFRATYSNTDVYECSMNDSPIMRRCKDDWVNATQILKCCNFPKARRTKILEKGVQSGLHEKIQGGFGRFQGTWIPLDDARRLAATYGVTKEDAPVLYLDFNDPNLIIPNKAKPVPKEPSSVKRKYVKKPKVVGDTPIKKYKTGKKAALQQAVADAAAAEVEAAATIVSANGGFPPQEAFNGGSRHPSYVAPNGQFQQMYGQPPPPPPQQQQQQPQQLVAPTNGAGRLQGGIPQAIPPQQLPPGTAPFSQNEFIPINNNMPFPNEFQNFQMQMQHQQQAQAQQQQQQQQIAKFYNGNGYSAPQSNNNLPIHYQKVPTSSQSSNDTNWSQRESDTSINSADGDTKNQILKSDNTYSAQLLKFFSDDDAEIPYFINYPPADFNINEAIDDEGHTALHWASSIGNHQMIHLLLSKGANPLVVNNFGLNPLSKLISFNNCYELKNFPKVLDDLELCLINTDINGRTPLHYLAQFSKMKSKYESLRYYLTTILNKLTTMSNNIKPELLSNVINHQDVNGDTCLHIAVRAGCTKLVKSLLQYGARDELENVQRETARLLIGQYGLIPNYNTQEAAIFQQPQQQHQPPPGPPPSQEQLLPPPPQQPQLQPPAMQLSQPPNSQILPQIQARTQREPQPYPYPVHNQLLATPIHPSRAAETPDTQRTTIQEDDEDDDDMKITAHVNKQHLDALNNNVFLDKPIVTSSPEVSRIMKMEHTPYKPNPPQLDENGKILESPSSEKKMLEMSDLKSMINGMINSLSDSYLSEMNNLNHEQNKLESLIQQKSNENRDILSAFKKIFRVSGLDIEDFDSVEQGKDIVLENIEKCLQILSEKEQDFFRVMSRNQAYSLAKLVQEQEMKYVEQDQQKGGDAVDSDQEDEEKFEQAVDLTQLQIQRNKLVKQIGERTTLFAVDDKMYKYRKLISLSCGLKVEDIDGLIDGIEESLVEGMS</sequence>
<dbReference type="GeneID" id="73469037"/>
<dbReference type="PROSITE" id="PS50088">
    <property type="entry name" value="ANK_REPEAT"/>
    <property type="match status" value="2"/>
</dbReference>
<feature type="compositionally biased region" description="Pro residues" evidence="7">
    <location>
        <begin position="240"/>
        <end position="250"/>
    </location>
</feature>
<evidence type="ECO:0000256" key="6">
    <source>
        <dbReference type="PROSITE-ProRule" id="PRU00023"/>
    </source>
</evidence>
<dbReference type="PROSITE" id="PS51299">
    <property type="entry name" value="HTH_APSES"/>
    <property type="match status" value="1"/>
</dbReference>
<dbReference type="OrthoDB" id="6718656at2759"/>
<comment type="function">
    <text evidence="4">Binds to MCB elements (Mlu I cell cycle box) found in the promoter of most DNA synthesis genes. Transcriptional activation by MBF has an important role in the transition from G1 to S phase. It may have a dual role in that it behaves as an activator of transcription at the G1-S boundary and as a repressor during other stages of the cell cycle.</text>
</comment>
<feature type="compositionally biased region" description="Low complexity" evidence="7">
    <location>
        <begin position="256"/>
        <end position="269"/>
    </location>
</feature>
<evidence type="ECO:0000313" key="9">
    <source>
        <dbReference type="EMBL" id="KAG7664222.1"/>
    </source>
</evidence>
<dbReference type="PANTHER" id="PTHR43828">
    <property type="entry name" value="ASPARAGINASE"/>
    <property type="match status" value="1"/>
</dbReference>
<dbReference type="RefSeq" id="XP_049264454.1">
    <property type="nucleotide sequence ID" value="XM_049405965.1"/>
</dbReference>
<evidence type="ECO:0000313" key="10">
    <source>
        <dbReference type="Proteomes" id="UP000694255"/>
    </source>
</evidence>
<keyword evidence="10" id="KW-1185">Reference proteome</keyword>
<evidence type="ECO:0000259" key="8">
    <source>
        <dbReference type="PROSITE" id="PS51299"/>
    </source>
</evidence>
<feature type="repeat" description="ANK" evidence="6">
    <location>
        <begin position="394"/>
        <end position="426"/>
    </location>
</feature>
<dbReference type="EMBL" id="JAGSYN010000102">
    <property type="protein sequence ID" value="KAG7664222.1"/>
    <property type="molecule type" value="Genomic_DNA"/>
</dbReference>
<accession>A0A8J5QRZ8</accession>
<dbReference type="PROSITE" id="PS50297">
    <property type="entry name" value="ANK_REP_REGION"/>
    <property type="match status" value="2"/>
</dbReference>
<dbReference type="GO" id="GO:0033309">
    <property type="term" value="C:SBF transcription complex"/>
    <property type="evidence" value="ECO:0007669"/>
    <property type="project" value="TreeGrafter"/>
</dbReference>
<keyword evidence="1" id="KW-0677">Repeat</keyword>
<evidence type="ECO:0000256" key="5">
    <source>
        <dbReference type="ARBA" id="ARBA00073969"/>
    </source>
</evidence>
<dbReference type="InterPro" id="IPR051642">
    <property type="entry name" value="SWI6-like"/>
</dbReference>
<name>A0A8J5QRZ8_9ASCO</name>
<feature type="compositionally biased region" description="Low complexity" evidence="7">
    <location>
        <begin position="608"/>
        <end position="617"/>
    </location>
</feature>
<dbReference type="SMART" id="SM00248">
    <property type="entry name" value="ANK"/>
    <property type="match status" value="3"/>
</dbReference>
<feature type="repeat" description="ANK" evidence="6">
    <location>
        <begin position="518"/>
        <end position="550"/>
    </location>
</feature>
<evidence type="ECO:0000256" key="1">
    <source>
        <dbReference type="ARBA" id="ARBA00022737"/>
    </source>
</evidence>
<dbReference type="PANTHER" id="PTHR43828:SF7">
    <property type="entry name" value="REGULATORY PROTEIN SWI4"/>
    <property type="match status" value="1"/>
</dbReference>
<reference evidence="9 10" key="1">
    <citation type="journal article" date="2021" name="DNA Res.">
        <title>Genome analysis of Candida subhashii reveals its hybrid nature and dual mitochondrial genome conformations.</title>
        <authorList>
            <person name="Mixao V."/>
            <person name="Hegedusova E."/>
            <person name="Saus E."/>
            <person name="Pryszcz L.P."/>
            <person name="Cillingova A."/>
            <person name="Nosek J."/>
            <person name="Gabaldon T."/>
        </authorList>
    </citation>
    <scope>NUCLEOTIDE SEQUENCE [LARGE SCALE GENOMIC DNA]</scope>
    <source>
        <strain evidence="9 10">CBS 10753</strain>
    </source>
</reference>
<dbReference type="Pfam" id="PF04383">
    <property type="entry name" value="KilA-N"/>
    <property type="match status" value="1"/>
</dbReference>
<dbReference type="InterPro" id="IPR003163">
    <property type="entry name" value="Tscrpt_reg_HTH_APSES-type"/>
</dbReference>
<feature type="region of interest" description="Disordered" evidence="7">
    <location>
        <begin position="181"/>
        <end position="269"/>
    </location>
</feature>
<feature type="compositionally biased region" description="Polar residues" evidence="7">
    <location>
        <begin position="302"/>
        <end position="313"/>
    </location>
</feature>
<evidence type="ECO:0000256" key="7">
    <source>
        <dbReference type="SAM" id="MobiDB-lite"/>
    </source>
</evidence>
<comment type="caution">
    <text evidence="9">The sequence shown here is derived from an EMBL/GenBank/DDBJ whole genome shotgun (WGS) entry which is preliminary data.</text>
</comment>
<feature type="compositionally biased region" description="Polar residues" evidence="7">
    <location>
        <begin position="320"/>
        <end position="351"/>
    </location>
</feature>
<dbReference type="Proteomes" id="UP000694255">
    <property type="component" value="Unassembled WGS sequence"/>
</dbReference>
<dbReference type="InterPro" id="IPR018004">
    <property type="entry name" value="KilA/APSES_HTH"/>
</dbReference>
<proteinExistence type="predicted"/>
<evidence type="ECO:0000256" key="3">
    <source>
        <dbReference type="ARBA" id="ARBA00023125"/>
    </source>
</evidence>
<dbReference type="FunFam" id="3.10.260.10:FF:000004">
    <property type="entry name" value="Transcription factor MBP1"/>
    <property type="match status" value="1"/>
</dbReference>
<dbReference type="AlphaFoldDB" id="A0A8J5QRZ8"/>
<keyword evidence="2 6" id="KW-0040">ANK repeat</keyword>
<feature type="region of interest" description="Disordered" evidence="7">
    <location>
        <begin position="300"/>
        <end position="351"/>
    </location>
</feature>
<dbReference type="InterPro" id="IPR002110">
    <property type="entry name" value="Ankyrin_rpt"/>
</dbReference>
<protein>
    <recommendedName>
        <fullName evidence="5">Transcription factor MBP1</fullName>
    </recommendedName>
</protein>
<evidence type="ECO:0000256" key="2">
    <source>
        <dbReference type="ARBA" id="ARBA00023043"/>
    </source>
</evidence>
<dbReference type="GO" id="GO:0001228">
    <property type="term" value="F:DNA-binding transcription activator activity, RNA polymerase II-specific"/>
    <property type="evidence" value="ECO:0007669"/>
    <property type="project" value="UniProtKB-ARBA"/>
</dbReference>
<dbReference type="SMART" id="SM01252">
    <property type="entry name" value="KilA-N"/>
    <property type="match status" value="1"/>
</dbReference>